<keyword evidence="4" id="KW-1185">Reference proteome</keyword>
<feature type="compositionally biased region" description="Polar residues" evidence="1">
    <location>
        <begin position="31"/>
        <end position="52"/>
    </location>
</feature>
<dbReference type="Pfam" id="PF14303">
    <property type="entry name" value="NAM-associated"/>
    <property type="match status" value="1"/>
</dbReference>
<dbReference type="Proteomes" id="UP000594263">
    <property type="component" value="Unplaced"/>
</dbReference>
<feature type="compositionally biased region" description="Basic and acidic residues" evidence="1">
    <location>
        <begin position="256"/>
        <end position="272"/>
    </location>
</feature>
<protein>
    <recommendedName>
        <fullName evidence="2">No apical meristem-associated C-terminal domain-containing protein</fullName>
    </recommendedName>
</protein>
<feature type="compositionally biased region" description="Polar residues" evidence="1">
    <location>
        <begin position="234"/>
        <end position="255"/>
    </location>
</feature>
<dbReference type="Gramene" id="Kaladp0053s0335.1.v1.1">
    <property type="protein sequence ID" value="Kaladp0053s0335.1.v1.1"/>
    <property type="gene ID" value="Kaladp0053s0335.v1.1"/>
</dbReference>
<dbReference type="PANTHER" id="PTHR45023">
    <property type="match status" value="1"/>
</dbReference>
<feature type="region of interest" description="Disordered" evidence="1">
    <location>
        <begin position="1"/>
        <end position="52"/>
    </location>
</feature>
<evidence type="ECO:0000259" key="2">
    <source>
        <dbReference type="Pfam" id="PF14303"/>
    </source>
</evidence>
<dbReference type="PANTHER" id="PTHR45023:SF4">
    <property type="entry name" value="GLYCINE-RICH PROTEIN-RELATED"/>
    <property type="match status" value="1"/>
</dbReference>
<dbReference type="InterPro" id="IPR029466">
    <property type="entry name" value="NAM-associated_C"/>
</dbReference>
<organism evidence="3 4">
    <name type="scientific">Kalanchoe fedtschenkoi</name>
    <name type="common">Lavender scallops</name>
    <name type="synonym">South American air plant</name>
    <dbReference type="NCBI Taxonomy" id="63787"/>
    <lineage>
        <taxon>Eukaryota</taxon>
        <taxon>Viridiplantae</taxon>
        <taxon>Streptophyta</taxon>
        <taxon>Embryophyta</taxon>
        <taxon>Tracheophyta</taxon>
        <taxon>Spermatophyta</taxon>
        <taxon>Magnoliopsida</taxon>
        <taxon>eudicotyledons</taxon>
        <taxon>Gunneridae</taxon>
        <taxon>Pentapetalae</taxon>
        <taxon>Saxifragales</taxon>
        <taxon>Crassulaceae</taxon>
        <taxon>Kalanchoe</taxon>
    </lineage>
</organism>
<feature type="compositionally biased region" description="Low complexity" evidence="1">
    <location>
        <begin position="8"/>
        <end position="21"/>
    </location>
</feature>
<feature type="region of interest" description="Disordered" evidence="1">
    <location>
        <begin position="233"/>
        <end position="295"/>
    </location>
</feature>
<dbReference type="OMA" id="ILCENHA"/>
<evidence type="ECO:0000313" key="3">
    <source>
        <dbReference type="EnsemblPlants" id="Kaladp0053s0335.1.v1.1"/>
    </source>
</evidence>
<evidence type="ECO:0000313" key="4">
    <source>
        <dbReference type="Proteomes" id="UP000594263"/>
    </source>
</evidence>
<accession>A0A7N0U3F6</accession>
<proteinExistence type="predicted"/>
<feature type="domain" description="No apical meristem-associated C-terminal" evidence="2">
    <location>
        <begin position="214"/>
        <end position="348"/>
    </location>
</feature>
<sequence>MSDHPFRGGFMNFMNSPNFGNSPPPPNSNSQNTPTHNQFSSTPPTPQDSQFVNFSNYQPFAYPFFPNSSQPFNTGYYGGYGQNIMPRPFMVPSPSQPEEENLEHASMMENEAAHSITRQEKNSRHIKWSNEEEEMLISSWLTISNDSAVGNSQTRCSFWAQESQIKSHYYLMMPQVNEFNGYYNQIVSDHHSGWSDTQIIQAARLNWKNAHKKREFPYTHVWEMVKDEPKWTAQVGTQNASKKTKTSDSGAYTSSSHHDQEDSTHEGNESKSRPIGQKAAKRKMRGKEKKDVNEPVAEEFDNRWKRLEELQAQKLAVLNEIKNKAKDDTLRADYEILMKDTSKMSDQQLIIHNHMCSIIKARHDIP</sequence>
<dbReference type="AlphaFoldDB" id="A0A7N0U3F6"/>
<name>A0A7N0U3F6_KALFE</name>
<evidence type="ECO:0000256" key="1">
    <source>
        <dbReference type="SAM" id="MobiDB-lite"/>
    </source>
</evidence>
<dbReference type="EnsemblPlants" id="Kaladp0053s0335.1.v1.1">
    <property type="protein sequence ID" value="Kaladp0053s0335.1.v1.1"/>
    <property type="gene ID" value="Kaladp0053s0335.v1.1"/>
</dbReference>
<reference evidence="3" key="1">
    <citation type="submission" date="2021-01" db="UniProtKB">
        <authorList>
            <consortium name="EnsemblPlants"/>
        </authorList>
    </citation>
    <scope>IDENTIFICATION</scope>
</reference>